<evidence type="ECO:0000313" key="1">
    <source>
        <dbReference type="Proteomes" id="UP000000437"/>
    </source>
</evidence>
<dbReference type="RefSeq" id="XP_073777526.1">
    <property type="nucleotide sequence ID" value="XM_073921425.1"/>
</dbReference>
<protein>
    <submittedName>
        <fullName evidence="2">Uncharacterized protein isoform X1</fullName>
    </submittedName>
</protein>
<keyword evidence="1" id="KW-1185">Reference proteome</keyword>
<organism evidence="1 2">
    <name type="scientific">Danio rerio</name>
    <name type="common">Zebrafish</name>
    <name type="synonym">Brachydanio rerio</name>
    <dbReference type="NCBI Taxonomy" id="7955"/>
    <lineage>
        <taxon>Eukaryota</taxon>
        <taxon>Metazoa</taxon>
        <taxon>Chordata</taxon>
        <taxon>Craniata</taxon>
        <taxon>Vertebrata</taxon>
        <taxon>Euteleostomi</taxon>
        <taxon>Actinopterygii</taxon>
        <taxon>Neopterygii</taxon>
        <taxon>Teleostei</taxon>
        <taxon>Ostariophysi</taxon>
        <taxon>Cypriniformes</taxon>
        <taxon>Danionidae</taxon>
        <taxon>Danioninae</taxon>
        <taxon>Danio</taxon>
    </lineage>
</organism>
<reference evidence="2" key="1">
    <citation type="submission" date="2025-08" db="UniProtKB">
        <authorList>
            <consortium name="RefSeq"/>
        </authorList>
    </citation>
    <scope>IDENTIFICATION</scope>
    <source>
        <strain evidence="2">Tuebingen</strain>
        <tissue evidence="2">Fibroblasts and whole tissue</tissue>
    </source>
</reference>
<name>A0AC58H6B5_DANRE</name>
<sequence>MAELNPVSDTHALLESMLQKLRLNTQQTNSSSVTDMQTCSASESAEDSSKTNLYQFGTSIRSKEQDGRSSVWNNWGNSWTQQSPNFGSALTPAAKKPAKRITKHLASSAKPKRPPLIWGENKRFISERSNDVTSSVGNEQFSLGGEIRSNVPPLYQTETFKNPPDLLAPTLTPSSLVLDKTEVRGQWSWAAESEKNIGGGFIELPEKTTKTSRKTWGEPKRWAQSVKERWRERRRGTQSRQRDDGQTQMQNKAQSNYSSLPTPIDVNNTPAALAETAEIPQVLISTAPDEDKGPSSPSYLSDSLLAFDTTSNLMEEIFSGTEWAQFLSVNHSTSDQSNEPPKSINQLHEEDWTSKWTCKDTTESHLVITQPSFLNSTSNKSVYNQANTSQMSDLNTNPIQTSDKFTNQSQNFNQQNEQSQLYDFNLNELKTTENSHPQPMSTEVSNPSQRRTEDFISSLDLSCLKPRDRSSITSQGSLSRKREHWTKRRDLFEHTTENMEDEEEQSSSFINTPSSNSSSLNSVPDSISENPETAVKKRRMEVTRRVRFAEEVIVITARYLPEYNEEEDDDDDDDDEDEDYDDDDDDDEEEEEEEEVEKEDNNERLDERFPRPSLPKWIASLRGKSAKYKF</sequence>
<evidence type="ECO:0000313" key="2">
    <source>
        <dbReference type="RefSeq" id="XP_073777526.1"/>
    </source>
</evidence>
<gene>
    <name evidence="2" type="primary">zgc:113229</name>
    <name evidence="2" type="synonym">im:7156651</name>
</gene>
<dbReference type="Proteomes" id="UP000000437">
    <property type="component" value="Chromosome 14"/>
</dbReference>
<proteinExistence type="predicted"/>
<accession>A0AC58H6B5</accession>